<name>A0A5J4UC32_9EUKA</name>
<proteinExistence type="predicted"/>
<reference evidence="1 2" key="1">
    <citation type="submission" date="2019-03" db="EMBL/GenBank/DDBJ databases">
        <title>Single cell metagenomics reveals metabolic interactions within the superorganism composed of flagellate Streblomastix strix and complex community of Bacteroidetes bacteria on its surface.</title>
        <authorList>
            <person name="Treitli S.C."/>
            <person name="Kolisko M."/>
            <person name="Husnik F."/>
            <person name="Keeling P."/>
            <person name="Hampl V."/>
        </authorList>
    </citation>
    <scope>NUCLEOTIDE SEQUENCE [LARGE SCALE GENOMIC DNA]</scope>
    <source>
        <strain evidence="1">ST1C</strain>
    </source>
</reference>
<organism evidence="1 2">
    <name type="scientific">Streblomastix strix</name>
    <dbReference type="NCBI Taxonomy" id="222440"/>
    <lineage>
        <taxon>Eukaryota</taxon>
        <taxon>Metamonada</taxon>
        <taxon>Preaxostyla</taxon>
        <taxon>Oxymonadida</taxon>
        <taxon>Streblomastigidae</taxon>
        <taxon>Streblomastix</taxon>
    </lineage>
</organism>
<dbReference type="Proteomes" id="UP000324800">
    <property type="component" value="Unassembled WGS sequence"/>
</dbReference>
<protein>
    <submittedName>
        <fullName evidence="1">Uncharacterized protein</fullName>
    </submittedName>
</protein>
<dbReference type="EMBL" id="SNRW01017421">
    <property type="protein sequence ID" value="KAA6368366.1"/>
    <property type="molecule type" value="Genomic_DNA"/>
</dbReference>
<evidence type="ECO:0000313" key="1">
    <source>
        <dbReference type="EMBL" id="KAA6368366.1"/>
    </source>
</evidence>
<dbReference type="AlphaFoldDB" id="A0A5J4UC32"/>
<gene>
    <name evidence="1" type="ORF">EZS28_036107</name>
</gene>
<sequence length="80" mass="8958">MRGDVNQARNNPSSSSVFLYSTLELQSKDQYIPVERMIPPPQSPLIVLSVSAIQEPLHFLQFSSNLGLSYSIPVFAMLVY</sequence>
<accession>A0A5J4UC32</accession>
<evidence type="ECO:0000313" key="2">
    <source>
        <dbReference type="Proteomes" id="UP000324800"/>
    </source>
</evidence>
<comment type="caution">
    <text evidence="1">The sequence shown here is derived from an EMBL/GenBank/DDBJ whole genome shotgun (WGS) entry which is preliminary data.</text>
</comment>